<sequence length="500" mass="56232">MISEVVDNTSGTTMFDENQFPLSHCEAEHLVTTIKLGPSAWGLEEIGSSRWLENHAVLERLNKEAHAQAVDGTDEFVKDIFVREDRIKDLIGELILIWTWKSRVYPLISSKLSKLSSLRNYVPLYHEATVVNLIEVSLPSMSHADGVEAAGDTTVDLVDYCASKLASLLQLHTKLAEQSKKLSLESPDDRRQRLISQSDEDVLESQYDEIEFQVCMCALSIVRFLCEHRAHCPLTLTTRLLETHDLLMTLVPLLEAAPWIRKTPTGQLEKFEEHQWRPLHGGSGPVRMPKAQGQVWLSIYQLLMDPVCRQQYSLQSQCRVDNLLRYLNEAVFEELPFLSVLLRALEELAISGQMVAGVGDNSSGPFGGLSMSSGAANAFSVELVAEIIESLKTKYRGKWKETAERQLAAMVAADKNDGPEDLKKLSKMVSIPDEWRLAIEENSGDLQTPKCPQCGKDADQRCTRCKREFYCSRECQVAHWRVHRERCQEAPISEATCAGS</sequence>
<comment type="caution">
    <text evidence="6">The sequence shown here is derived from an EMBL/GenBank/DDBJ whole genome shotgun (WGS) entry which is preliminary data.</text>
</comment>
<dbReference type="SUPFAM" id="SSF144232">
    <property type="entry name" value="HIT/MYND zinc finger-like"/>
    <property type="match status" value="1"/>
</dbReference>
<protein>
    <submittedName>
        <fullName evidence="6">Zinc finger MYND domain-containing protein 10</fullName>
    </submittedName>
</protein>
<reference evidence="6 7" key="1">
    <citation type="submission" date="2020-04" db="EMBL/GenBank/DDBJ databases">
        <title>Perkinsus chesapeaki whole genome sequence.</title>
        <authorList>
            <person name="Bogema D.R."/>
        </authorList>
    </citation>
    <scope>NUCLEOTIDE SEQUENCE [LARGE SCALE GENOMIC DNA]</scope>
    <source>
        <strain evidence="6">ATCC PRA-425</strain>
    </source>
</reference>
<evidence type="ECO:0000256" key="1">
    <source>
        <dbReference type="ARBA" id="ARBA00022723"/>
    </source>
</evidence>
<keyword evidence="3" id="KW-0862">Zinc</keyword>
<dbReference type="Proteomes" id="UP000591131">
    <property type="component" value="Unassembled WGS sequence"/>
</dbReference>
<organism evidence="6 7">
    <name type="scientific">Perkinsus chesapeaki</name>
    <name type="common">Clam parasite</name>
    <name type="synonym">Perkinsus andrewsi</name>
    <dbReference type="NCBI Taxonomy" id="330153"/>
    <lineage>
        <taxon>Eukaryota</taxon>
        <taxon>Sar</taxon>
        <taxon>Alveolata</taxon>
        <taxon>Perkinsozoa</taxon>
        <taxon>Perkinsea</taxon>
        <taxon>Perkinsida</taxon>
        <taxon>Perkinsidae</taxon>
        <taxon>Perkinsus</taxon>
    </lineage>
</organism>
<dbReference type="InterPro" id="IPR002893">
    <property type="entry name" value="Znf_MYND"/>
</dbReference>
<dbReference type="GO" id="GO:0005737">
    <property type="term" value="C:cytoplasm"/>
    <property type="evidence" value="ECO:0007669"/>
    <property type="project" value="TreeGrafter"/>
</dbReference>
<dbReference type="EMBL" id="JAAPAO010000030">
    <property type="protein sequence ID" value="KAF4676712.1"/>
    <property type="molecule type" value="Genomic_DNA"/>
</dbReference>
<dbReference type="PROSITE" id="PS01360">
    <property type="entry name" value="ZF_MYND_1"/>
    <property type="match status" value="1"/>
</dbReference>
<evidence type="ECO:0000256" key="3">
    <source>
        <dbReference type="ARBA" id="ARBA00022833"/>
    </source>
</evidence>
<dbReference type="OrthoDB" id="432970at2759"/>
<evidence type="ECO:0000313" key="7">
    <source>
        <dbReference type="Proteomes" id="UP000591131"/>
    </source>
</evidence>
<evidence type="ECO:0000256" key="4">
    <source>
        <dbReference type="PROSITE-ProRule" id="PRU00134"/>
    </source>
</evidence>
<dbReference type="GO" id="GO:0008270">
    <property type="term" value="F:zinc ion binding"/>
    <property type="evidence" value="ECO:0007669"/>
    <property type="project" value="UniProtKB-KW"/>
</dbReference>
<accession>A0A7J6MYJ9</accession>
<dbReference type="PANTHER" id="PTHR13244">
    <property type="entry name" value="ZINC FINGER MYND DOMAIN CONTAINING PROTEIN 10"/>
    <property type="match status" value="1"/>
</dbReference>
<evidence type="ECO:0000313" key="6">
    <source>
        <dbReference type="EMBL" id="KAF4676712.1"/>
    </source>
</evidence>
<evidence type="ECO:0000256" key="2">
    <source>
        <dbReference type="ARBA" id="ARBA00022771"/>
    </source>
</evidence>
<gene>
    <name evidence="6" type="primary">ZMYND10</name>
    <name evidence="6" type="ORF">FOL47_005429</name>
</gene>
<keyword evidence="7" id="KW-1185">Reference proteome</keyword>
<proteinExistence type="predicted"/>
<keyword evidence="1" id="KW-0479">Metal-binding</keyword>
<feature type="domain" description="MYND-type" evidence="5">
    <location>
        <begin position="451"/>
        <end position="487"/>
    </location>
</feature>
<dbReference type="Pfam" id="PF01753">
    <property type="entry name" value="zf-MYND"/>
    <property type="match status" value="1"/>
</dbReference>
<dbReference type="Gene3D" id="6.10.140.2220">
    <property type="match status" value="1"/>
</dbReference>
<dbReference type="InterPro" id="IPR052298">
    <property type="entry name" value="ZMYND10"/>
</dbReference>
<dbReference type="PROSITE" id="PS50865">
    <property type="entry name" value="ZF_MYND_2"/>
    <property type="match status" value="1"/>
</dbReference>
<name>A0A7J6MYJ9_PERCH</name>
<dbReference type="AlphaFoldDB" id="A0A7J6MYJ9"/>
<keyword evidence="2 4" id="KW-0863">Zinc-finger</keyword>
<dbReference type="PANTHER" id="PTHR13244:SF7">
    <property type="entry name" value="ZINC FINGER MYND DOMAIN-CONTAINING PROTEIN 10"/>
    <property type="match status" value="1"/>
</dbReference>
<evidence type="ECO:0000259" key="5">
    <source>
        <dbReference type="PROSITE" id="PS50865"/>
    </source>
</evidence>